<dbReference type="InterPro" id="IPR023408">
    <property type="entry name" value="MscS_beta-dom_sf"/>
</dbReference>
<keyword evidence="10" id="KW-1185">Reference proteome</keyword>
<dbReference type="Gene3D" id="2.30.30.60">
    <property type="match status" value="1"/>
</dbReference>
<evidence type="ECO:0000256" key="7">
    <source>
        <dbReference type="SAM" id="Phobius"/>
    </source>
</evidence>
<reference evidence="9" key="1">
    <citation type="submission" date="2020-12" db="EMBL/GenBank/DDBJ databases">
        <title>Metabolic potential, ecology and presence of endohyphal bacteria is reflected in genomic diversity of Mucoromycotina.</title>
        <authorList>
            <person name="Muszewska A."/>
            <person name="Okrasinska A."/>
            <person name="Steczkiewicz K."/>
            <person name="Drgas O."/>
            <person name="Orlowska M."/>
            <person name="Perlinska-Lenart U."/>
            <person name="Aleksandrzak-Piekarczyk T."/>
            <person name="Szatraj K."/>
            <person name="Zielenkiewicz U."/>
            <person name="Pilsyk S."/>
            <person name="Malc E."/>
            <person name="Mieczkowski P."/>
            <person name="Kruszewska J.S."/>
            <person name="Biernat P."/>
            <person name="Pawlowska J."/>
        </authorList>
    </citation>
    <scope>NUCLEOTIDE SEQUENCE</scope>
    <source>
        <strain evidence="9">WA0000051536</strain>
    </source>
</reference>
<dbReference type="Pfam" id="PF13405">
    <property type="entry name" value="EF-hand_6"/>
    <property type="match status" value="1"/>
</dbReference>
<evidence type="ECO:0000256" key="5">
    <source>
        <dbReference type="ARBA" id="ARBA00023136"/>
    </source>
</evidence>
<keyword evidence="3" id="KW-0106">Calcium</keyword>
<feature type="compositionally biased region" description="Basic and acidic residues" evidence="6">
    <location>
        <begin position="26"/>
        <end position="61"/>
    </location>
</feature>
<feature type="transmembrane region" description="Helical" evidence="7">
    <location>
        <begin position="269"/>
        <end position="288"/>
    </location>
</feature>
<evidence type="ECO:0000256" key="4">
    <source>
        <dbReference type="ARBA" id="ARBA00022989"/>
    </source>
</evidence>
<dbReference type="InterPro" id="IPR002048">
    <property type="entry name" value="EF_hand_dom"/>
</dbReference>
<protein>
    <recommendedName>
        <fullName evidence="8">EF-hand domain-containing protein</fullName>
    </recommendedName>
</protein>
<evidence type="ECO:0000313" key="9">
    <source>
        <dbReference type="EMBL" id="KAG2173486.1"/>
    </source>
</evidence>
<dbReference type="OrthoDB" id="544685at2759"/>
<organism evidence="9 10">
    <name type="scientific">Umbelopsis vinacea</name>
    <dbReference type="NCBI Taxonomy" id="44442"/>
    <lineage>
        <taxon>Eukaryota</taxon>
        <taxon>Fungi</taxon>
        <taxon>Fungi incertae sedis</taxon>
        <taxon>Mucoromycota</taxon>
        <taxon>Mucoromycotina</taxon>
        <taxon>Umbelopsidomycetes</taxon>
        <taxon>Umbelopsidales</taxon>
        <taxon>Umbelopsidaceae</taxon>
        <taxon>Umbelopsis</taxon>
    </lineage>
</organism>
<dbReference type="SUPFAM" id="SSF50182">
    <property type="entry name" value="Sm-like ribonucleoproteins"/>
    <property type="match status" value="1"/>
</dbReference>
<dbReference type="GO" id="GO:0016812">
    <property type="term" value="F:hydrolase activity, acting on carbon-nitrogen (but not peptide) bonds, in cyclic amides"/>
    <property type="evidence" value="ECO:0007669"/>
    <property type="project" value="InterPro"/>
</dbReference>
<dbReference type="InterPro" id="IPR010920">
    <property type="entry name" value="LSM_dom_sf"/>
</dbReference>
<dbReference type="PROSITE" id="PS00482">
    <property type="entry name" value="DIHYDROOROTASE_1"/>
    <property type="match status" value="1"/>
</dbReference>
<feature type="transmembrane region" description="Helical" evidence="7">
    <location>
        <begin position="228"/>
        <end position="249"/>
    </location>
</feature>
<dbReference type="Pfam" id="PF25886">
    <property type="entry name" value="Msy1"/>
    <property type="match status" value="1"/>
</dbReference>
<evidence type="ECO:0000259" key="8">
    <source>
        <dbReference type="PROSITE" id="PS50222"/>
    </source>
</evidence>
<dbReference type="InterPro" id="IPR011992">
    <property type="entry name" value="EF-hand-dom_pair"/>
</dbReference>
<comment type="subcellular location">
    <subcellularLocation>
        <location evidence="1">Membrane</location>
    </subcellularLocation>
</comment>
<dbReference type="InterPro" id="IPR002195">
    <property type="entry name" value="Dihydroorotase_CS"/>
</dbReference>
<dbReference type="AlphaFoldDB" id="A0A8H7PGE9"/>
<accession>A0A8H7PGE9</accession>
<feature type="region of interest" description="Disordered" evidence="6">
    <location>
        <begin position="436"/>
        <end position="464"/>
    </location>
</feature>
<dbReference type="Pfam" id="PF00924">
    <property type="entry name" value="MS_channel_2nd"/>
    <property type="match status" value="1"/>
</dbReference>
<dbReference type="InterPro" id="IPR058650">
    <property type="entry name" value="Msy1/2-like"/>
</dbReference>
<feature type="region of interest" description="Disordered" evidence="6">
    <location>
        <begin position="849"/>
        <end position="872"/>
    </location>
</feature>
<evidence type="ECO:0000313" key="10">
    <source>
        <dbReference type="Proteomes" id="UP000612746"/>
    </source>
</evidence>
<dbReference type="Proteomes" id="UP000612746">
    <property type="component" value="Unassembled WGS sequence"/>
</dbReference>
<dbReference type="InterPro" id="IPR018247">
    <property type="entry name" value="EF_Hand_1_Ca_BS"/>
</dbReference>
<dbReference type="Gene3D" id="1.10.238.10">
    <property type="entry name" value="EF-hand"/>
    <property type="match status" value="1"/>
</dbReference>
<feature type="transmembrane region" description="Helical" evidence="7">
    <location>
        <begin position="130"/>
        <end position="153"/>
    </location>
</feature>
<dbReference type="PANTHER" id="PTHR31323">
    <property type="entry name" value="MECHANOSENSITIVE ION CHANNEL PROTEIN MSY2"/>
    <property type="match status" value="1"/>
</dbReference>
<dbReference type="EMBL" id="JAEPRA010000018">
    <property type="protein sequence ID" value="KAG2173486.1"/>
    <property type="molecule type" value="Genomic_DNA"/>
</dbReference>
<proteinExistence type="predicted"/>
<dbReference type="SUPFAM" id="SSF47473">
    <property type="entry name" value="EF-hand"/>
    <property type="match status" value="1"/>
</dbReference>
<evidence type="ECO:0000256" key="2">
    <source>
        <dbReference type="ARBA" id="ARBA00022692"/>
    </source>
</evidence>
<dbReference type="PANTHER" id="PTHR31323:SF1">
    <property type="entry name" value="MECHANOSENSITIVE ION CHANNEL PROTEIN"/>
    <property type="match status" value="1"/>
</dbReference>
<feature type="compositionally biased region" description="Gly residues" evidence="6">
    <location>
        <begin position="856"/>
        <end position="869"/>
    </location>
</feature>
<dbReference type="GO" id="GO:0006874">
    <property type="term" value="P:intracellular calcium ion homeostasis"/>
    <property type="evidence" value="ECO:0007669"/>
    <property type="project" value="TreeGrafter"/>
</dbReference>
<dbReference type="InterPro" id="IPR006685">
    <property type="entry name" value="MscS_channel_2nd"/>
</dbReference>
<keyword evidence="2 7" id="KW-0812">Transmembrane</keyword>
<evidence type="ECO:0000256" key="1">
    <source>
        <dbReference type="ARBA" id="ARBA00004370"/>
    </source>
</evidence>
<dbReference type="PROSITE" id="PS00018">
    <property type="entry name" value="EF_HAND_1"/>
    <property type="match status" value="1"/>
</dbReference>
<sequence length="885" mass="100231">MPHPETGTPPSFDEKDTYIDPKSLTHHSDKSASDIVERYTDDEKRLHDRHTDEEDDLYAHGEDDDGPTDLKEADIQDEHIDTDVEPQTREQFDWDIVDDDDSLLEENKPTESKIGNSRLFQCLASNSSSIAWSLNIVFGLIVIGVAIIIHVVYDDLEKPDASVGLSNIALSLELWFTWLAFMWIISVAMHFFVETIPWCIKTLFRILMPSKTEITRMRLAYYNALRTYIKLILIWAWGWGAWAFLRVFPNNLTRPDRQASFGYTGTFQVIWECCFFLALMVFIEKFILQLIVTAFHRKAYSTRIAHNDHALTVLDRLKKGKRRFNVNYGKGRRTKSSSNTNSARPSMETSQRDSISGDDMGTLAMDEKKRSNRKLNGKGDEKSNVRFARNDTRIPMPDEKMNEAYETPAYHDRPSMPPRRLSSNDFFSTLTAKLKGVKANEDSSRNHNDRPTMSRLSSRSSTFDSARTLVHGGKDTALAIPNLIKNGFNIKSVYNTILPPSATSQQQAKDLARQIYSSLKPAGAERDYLVEADLYSHFRTKEEAAKAFQLFDKDGNGDISRRELRNGCIRIYKERKLLSASMRDLSQASGKLDVILLTIAAIIWAVIVCSCFGINVGTSLMPLWTMFVAVSFIFGNSAKDMFESIIFIFVTHPYDIGDRVFIGTENWQVKSMGLLITTFLKWDGTIVYVKNSILAPQYIFNVSRSGPMGETVDIHLHFRTPAWKIDSLRDQMQEWYNTEGKGFTYNSHGMNIITFDQLNKITATIYMEHKQNWSDSGKRWASRNAYMMKLKEVLETLEISYTLPPMPVTTRNDAPDEIYNFGTKTGYGQEGLASGSSSHSTHYRRGYRYSEKGQDGMLGGGSTATGGSGDSAPGPAAALVFASQM</sequence>
<feature type="compositionally biased region" description="Low complexity" evidence="6">
    <location>
        <begin position="453"/>
        <end position="464"/>
    </location>
</feature>
<keyword evidence="5 7" id="KW-0472">Membrane</keyword>
<dbReference type="GO" id="GO:0016020">
    <property type="term" value="C:membrane"/>
    <property type="evidence" value="ECO:0007669"/>
    <property type="project" value="UniProtKB-SubCell"/>
</dbReference>
<dbReference type="GO" id="GO:0005509">
    <property type="term" value="F:calcium ion binding"/>
    <property type="evidence" value="ECO:0007669"/>
    <property type="project" value="InterPro"/>
</dbReference>
<dbReference type="SMART" id="SM00054">
    <property type="entry name" value="EFh"/>
    <property type="match status" value="1"/>
</dbReference>
<feature type="compositionally biased region" description="Polar residues" evidence="6">
    <location>
        <begin position="336"/>
        <end position="354"/>
    </location>
</feature>
<feature type="compositionally biased region" description="Basic and acidic residues" evidence="6">
    <location>
        <begin position="438"/>
        <end position="452"/>
    </location>
</feature>
<feature type="region of interest" description="Disordered" evidence="6">
    <location>
        <begin position="1"/>
        <end position="71"/>
    </location>
</feature>
<feature type="domain" description="EF-hand" evidence="8">
    <location>
        <begin position="539"/>
        <end position="574"/>
    </location>
</feature>
<evidence type="ECO:0000256" key="6">
    <source>
        <dbReference type="SAM" id="MobiDB-lite"/>
    </source>
</evidence>
<keyword evidence="4 7" id="KW-1133">Transmembrane helix</keyword>
<dbReference type="GO" id="GO:0005262">
    <property type="term" value="F:calcium channel activity"/>
    <property type="evidence" value="ECO:0007669"/>
    <property type="project" value="TreeGrafter"/>
</dbReference>
<name>A0A8H7PGE9_9FUNG</name>
<comment type="caution">
    <text evidence="9">The sequence shown here is derived from an EMBL/GenBank/DDBJ whole genome shotgun (WGS) entry which is preliminary data.</text>
</comment>
<gene>
    <name evidence="9" type="ORF">INT44_007077</name>
</gene>
<feature type="transmembrane region" description="Helical" evidence="7">
    <location>
        <begin position="592"/>
        <end position="615"/>
    </location>
</feature>
<feature type="region of interest" description="Disordered" evidence="6">
    <location>
        <begin position="328"/>
        <end position="382"/>
    </location>
</feature>
<evidence type="ECO:0000256" key="3">
    <source>
        <dbReference type="ARBA" id="ARBA00022837"/>
    </source>
</evidence>
<dbReference type="PROSITE" id="PS50222">
    <property type="entry name" value="EF_HAND_2"/>
    <property type="match status" value="1"/>
</dbReference>